<proteinExistence type="predicted"/>
<dbReference type="GO" id="GO:0005737">
    <property type="term" value="C:cytoplasm"/>
    <property type="evidence" value="ECO:0007669"/>
    <property type="project" value="TreeGrafter"/>
</dbReference>
<dbReference type="InterPro" id="IPR000198">
    <property type="entry name" value="RhoGAP_dom"/>
</dbReference>
<dbReference type="Gene3D" id="1.10.555.10">
    <property type="entry name" value="Rho GTPase activation protein"/>
    <property type="match status" value="1"/>
</dbReference>
<dbReference type="WBParaSite" id="SCUD_0000508201-mRNA-1">
    <property type="protein sequence ID" value="SCUD_0000508201-mRNA-1"/>
    <property type="gene ID" value="SCUD_0000508201"/>
</dbReference>
<dbReference type="AlphaFoldDB" id="A0A183JQU3"/>
<evidence type="ECO:0000256" key="1">
    <source>
        <dbReference type="ARBA" id="ARBA00022468"/>
    </source>
</evidence>
<evidence type="ECO:0000259" key="2">
    <source>
        <dbReference type="PROSITE" id="PS50238"/>
    </source>
</evidence>
<dbReference type="InterPro" id="IPR008936">
    <property type="entry name" value="Rho_GTPase_activation_prot"/>
</dbReference>
<keyword evidence="4" id="KW-1185">Reference proteome</keyword>
<dbReference type="InterPro" id="IPR050729">
    <property type="entry name" value="Rho-GAP"/>
</dbReference>
<evidence type="ECO:0000313" key="3">
    <source>
        <dbReference type="EMBL" id="VDO92954.1"/>
    </source>
</evidence>
<name>A0A183JQU3_9TREM</name>
<dbReference type="SMART" id="SM00324">
    <property type="entry name" value="RhoGAP"/>
    <property type="match status" value="1"/>
</dbReference>
<dbReference type="Pfam" id="PF00620">
    <property type="entry name" value="RhoGAP"/>
    <property type="match status" value="1"/>
</dbReference>
<dbReference type="GO" id="GO:0005096">
    <property type="term" value="F:GTPase activator activity"/>
    <property type="evidence" value="ECO:0007669"/>
    <property type="project" value="UniProtKB-KW"/>
</dbReference>
<dbReference type="Proteomes" id="UP000279833">
    <property type="component" value="Unassembled WGS sequence"/>
</dbReference>
<dbReference type="PROSITE" id="PS50238">
    <property type="entry name" value="RHOGAP"/>
    <property type="match status" value="1"/>
</dbReference>
<evidence type="ECO:0000313" key="4">
    <source>
        <dbReference type="Proteomes" id="UP000279833"/>
    </source>
</evidence>
<dbReference type="STRING" id="6186.A0A183JQU3"/>
<feature type="domain" description="Rho-GAP" evidence="2">
    <location>
        <begin position="86"/>
        <end position="219"/>
    </location>
</feature>
<gene>
    <name evidence="3" type="ORF">SCUD_LOCUS5084</name>
</gene>
<sequence>NLVKETIPVEVRPWKANITDPVCVAFFVFGCTNHQKFVFHVFLRQETVMVIERLMKKMVVNPVPKKAFKPTTALSIPRHPMLTFGVSLEDVIERDKTEIPIVISDIFNFLLDKGGLQSEGIFRVNGNSRTVEILRAIVDENGSYWHLGEFSSIAGDLDRSVDVFSVASLLKLYLRELPEGLIPENITALFLKVSKYCVHKRTTAGLLVKFKLILIILSK</sequence>
<reference evidence="3 4" key="2">
    <citation type="submission" date="2018-11" db="EMBL/GenBank/DDBJ databases">
        <authorList>
            <consortium name="Pathogen Informatics"/>
        </authorList>
    </citation>
    <scope>NUCLEOTIDE SEQUENCE [LARGE SCALE GENOMIC DNA]</scope>
    <source>
        <strain evidence="3">Dakar</strain>
        <strain evidence="4">Dakar, Senegal</strain>
    </source>
</reference>
<keyword evidence="1" id="KW-0343">GTPase activation</keyword>
<reference evidence="5" key="1">
    <citation type="submission" date="2016-06" db="UniProtKB">
        <authorList>
            <consortium name="WormBaseParasite"/>
        </authorList>
    </citation>
    <scope>IDENTIFICATION</scope>
</reference>
<dbReference type="GO" id="GO:0007165">
    <property type="term" value="P:signal transduction"/>
    <property type="evidence" value="ECO:0007669"/>
    <property type="project" value="InterPro"/>
</dbReference>
<organism evidence="5">
    <name type="scientific">Schistosoma curassoni</name>
    <dbReference type="NCBI Taxonomy" id="6186"/>
    <lineage>
        <taxon>Eukaryota</taxon>
        <taxon>Metazoa</taxon>
        <taxon>Spiralia</taxon>
        <taxon>Lophotrochozoa</taxon>
        <taxon>Platyhelminthes</taxon>
        <taxon>Trematoda</taxon>
        <taxon>Digenea</taxon>
        <taxon>Strigeidida</taxon>
        <taxon>Schistosomatoidea</taxon>
        <taxon>Schistosomatidae</taxon>
        <taxon>Schistosoma</taxon>
    </lineage>
</organism>
<dbReference type="EMBL" id="UZAK01007648">
    <property type="protein sequence ID" value="VDO92954.1"/>
    <property type="molecule type" value="Genomic_DNA"/>
</dbReference>
<dbReference type="SUPFAM" id="SSF48350">
    <property type="entry name" value="GTPase activation domain, GAP"/>
    <property type="match status" value="1"/>
</dbReference>
<dbReference type="PANTHER" id="PTHR23176">
    <property type="entry name" value="RHO/RAC/CDC GTPASE-ACTIVATING PROTEIN"/>
    <property type="match status" value="1"/>
</dbReference>
<protein>
    <submittedName>
        <fullName evidence="5">Rho-GAP domain-containing protein</fullName>
    </submittedName>
</protein>
<dbReference type="PANTHER" id="PTHR23176:SF129">
    <property type="entry name" value="RHO GTPASE ACTIVATING PROTEIN AT 16F, ISOFORM E-RELATED"/>
    <property type="match status" value="1"/>
</dbReference>
<evidence type="ECO:0000313" key="5">
    <source>
        <dbReference type="WBParaSite" id="SCUD_0000508201-mRNA-1"/>
    </source>
</evidence>
<accession>A0A183JQU3</accession>